<gene>
    <name evidence="10" type="primary">LOC112046921</name>
</gene>
<evidence type="ECO:0000259" key="8">
    <source>
        <dbReference type="PROSITE" id="PS50102"/>
    </source>
</evidence>
<comment type="subcellular location">
    <subcellularLocation>
        <location evidence="1">Cytoplasm</location>
    </subcellularLocation>
</comment>
<dbReference type="Pfam" id="PF21229">
    <property type="entry name" value="TdIF1_2nd"/>
    <property type="match status" value="1"/>
</dbReference>
<keyword evidence="4" id="KW-0677">Repeat</keyword>
<evidence type="ECO:0000256" key="7">
    <source>
        <dbReference type="SAM" id="MobiDB-lite"/>
    </source>
</evidence>
<dbReference type="CDD" id="cd12576">
    <property type="entry name" value="RRM1_MSI"/>
    <property type="match status" value="1"/>
</dbReference>
<dbReference type="SUPFAM" id="SSF54928">
    <property type="entry name" value="RNA-binding domain, RBD"/>
    <property type="match status" value="2"/>
</dbReference>
<feature type="domain" description="RRM" evidence="8">
    <location>
        <begin position="660"/>
        <end position="739"/>
    </location>
</feature>
<dbReference type="InterPro" id="IPR049121">
    <property type="entry name" value="TdIF1_C"/>
</dbReference>
<evidence type="ECO:0000256" key="4">
    <source>
        <dbReference type="ARBA" id="ARBA00022737"/>
    </source>
</evidence>
<dbReference type="Pfam" id="PF18192">
    <property type="entry name" value="DNTTIP1_dimer"/>
    <property type="match status" value="1"/>
</dbReference>
<accession>A0ABM3LFD8</accession>
<evidence type="ECO:0000256" key="1">
    <source>
        <dbReference type="ARBA" id="ARBA00004496"/>
    </source>
</evidence>
<dbReference type="RefSeq" id="XP_052737777.1">
    <property type="nucleotide sequence ID" value="XM_052881817.1"/>
</dbReference>
<dbReference type="InterPro" id="IPR041384">
    <property type="entry name" value="DNTTIP1_dimer"/>
</dbReference>
<sequence>MVIQKNKDTSNLASFVSSTGAWNLQAPSKIINIRTSTTANMQAKQPITRQIAISTLAAMHRRFSLPGPVQPHSRPIAEFRASANKSLDMLRQTIQSAVTREIDQVIKKYLEKFFVPAVNNIRLNLGDESVSEDQVRAVCRAMLDATRLLYSTPPRTVTTGFTDITSDMETSNNGENKLTRQTFQNTSQNKRKEMELDIDFSKIKKIKLEDTTDSASSSPLPSPALCDPDKWNPARLTKDTLFIMGSHAHKVLGLGNSRGRLYSKHPGLLRYPADTADKEWIATHNLVNAVGGKTYIMILEDIEELATSDTYKHSSLPLLGELTGFKVPPFMLRKIKAYALRRTLTGDIPNADSPQPSTSNAQEDKFKIEDIKLEAHDDFDSANFNASQYMTSSDTSRDFSEDSLMKEDTDFADIKVEDIDDIKVDSIKVEDLDEIKVDEVDSLNVSGIKVENIDDLNVDAIKVEDIKMENDDAFDLCKQTDDDDHNLVEGLLEADIEFLSRNLGNIESEADARKTIEKLTGANPDTITLVGDEFDLGTTLNTNNFTGNQNTKCITVASTTSGMVHSVPVAHIAAPPRITGSTVHYYTSGGVQPGQRTIHHLPQATVTIQSIPGSNSHMIRGIPINTKSGTISTVMSQGTASTIIGFGTRTSNATIIGAPQKMFVGGLSWQTSPESLRDYFNKFGEITEVMVMKDPTTRRSRGFGFITFGDPASVDKVLAQATHELDGKKIDPKVAFPRRAHPKMVTRTKKIFVGGLSAPTTLEDVKNYFEQFGPIEDAMLMFDKQTNRHRGFGFVTFQSEDIVDKVCEIHFHEINNKMVECKKAQPKEVMLPANLAKTRAAGRGAYDFMWSLGALPDGFPAAYAAYAAGRSYSGYPSFGLPYPAAWCPRRAPPRPAVDLTNGQLTPNNNTPLLAQALSVMNNYQAAAAGFGPPASPHTAGGRAGFPAASSPGPALDVYGSAADSVGYVQAASPQPSGFPAIAVSRAPLNYTPGPLIPAAFTNGYH</sequence>
<evidence type="ECO:0000256" key="5">
    <source>
        <dbReference type="ARBA" id="ARBA00022884"/>
    </source>
</evidence>
<evidence type="ECO:0000256" key="6">
    <source>
        <dbReference type="PROSITE-ProRule" id="PRU00176"/>
    </source>
</evidence>
<protein>
    <submittedName>
        <fullName evidence="10">Uncharacterized protein LOC112046921</fullName>
    </submittedName>
</protein>
<keyword evidence="3" id="KW-0963">Cytoplasm</keyword>
<dbReference type="PANTHER" id="PTHR48032">
    <property type="entry name" value="RNA-BINDING PROTEIN MUSASHI HOMOLOG RBP6"/>
    <property type="match status" value="1"/>
</dbReference>
<feature type="domain" description="RRM" evidence="8">
    <location>
        <begin position="749"/>
        <end position="826"/>
    </location>
</feature>
<organism evidence="9 10">
    <name type="scientific">Bicyclus anynana</name>
    <name type="common">Squinting bush brown butterfly</name>
    <dbReference type="NCBI Taxonomy" id="110368"/>
    <lineage>
        <taxon>Eukaryota</taxon>
        <taxon>Metazoa</taxon>
        <taxon>Ecdysozoa</taxon>
        <taxon>Arthropoda</taxon>
        <taxon>Hexapoda</taxon>
        <taxon>Insecta</taxon>
        <taxon>Pterygota</taxon>
        <taxon>Neoptera</taxon>
        <taxon>Endopterygota</taxon>
        <taxon>Lepidoptera</taxon>
        <taxon>Glossata</taxon>
        <taxon>Ditrysia</taxon>
        <taxon>Papilionoidea</taxon>
        <taxon>Nymphalidae</taxon>
        <taxon>Satyrinae</taxon>
        <taxon>Satyrini</taxon>
        <taxon>Mycalesina</taxon>
        <taxon>Bicyclus</taxon>
    </lineage>
</organism>
<dbReference type="GeneID" id="112046921"/>
<dbReference type="Pfam" id="PF00076">
    <property type="entry name" value="RRM_1"/>
    <property type="match status" value="2"/>
</dbReference>
<evidence type="ECO:0000256" key="3">
    <source>
        <dbReference type="ARBA" id="ARBA00022490"/>
    </source>
</evidence>
<dbReference type="CDD" id="cd12323">
    <property type="entry name" value="RRM2_MSI"/>
    <property type="match status" value="1"/>
</dbReference>
<proteinExistence type="inferred from homology"/>
<comment type="similarity">
    <text evidence="2">Belongs to the Musashi family.</text>
</comment>
<dbReference type="InterPro" id="IPR034126">
    <property type="entry name" value="MSI_RRM2"/>
</dbReference>
<evidence type="ECO:0000256" key="2">
    <source>
        <dbReference type="ARBA" id="ARBA00006635"/>
    </source>
</evidence>
<feature type="region of interest" description="Disordered" evidence="7">
    <location>
        <begin position="166"/>
        <end position="191"/>
    </location>
</feature>
<reference evidence="10" key="2">
    <citation type="submission" date="2025-08" db="UniProtKB">
        <authorList>
            <consortium name="RefSeq"/>
        </authorList>
    </citation>
    <scope>IDENTIFICATION</scope>
</reference>
<dbReference type="Proteomes" id="UP001652582">
    <property type="component" value="Chromosome 5"/>
</dbReference>
<dbReference type="PANTHER" id="PTHR48032:SF18">
    <property type="entry name" value="RRM DOMAIN-CONTAINING PROTEIN"/>
    <property type="match status" value="1"/>
</dbReference>
<keyword evidence="9" id="KW-1185">Reference proteome</keyword>
<reference evidence="10" key="1">
    <citation type="journal article" date="2019" name="Proc. Natl. Acad. Sci. U.S.A.">
        <title>Phylogenomics reveals the evolutionary timing and pattern of butterflies and moths.</title>
        <authorList>
            <person name="Kawahara A.Y."/>
            <person name="Plotkin D."/>
            <person name="Espeland M."/>
            <person name="Meusemann K."/>
            <person name="Toussaint E.F.A."/>
            <person name="Donath A."/>
            <person name="Gimnich F."/>
            <person name="Frandsen P.B."/>
            <person name="Zwick A."/>
            <person name="Dos Reis M."/>
            <person name="Barber J.R."/>
            <person name="Peters R.S."/>
            <person name="Liu S."/>
            <person name="Zhou X."/>
            <person name="Mayer C."/>
            <person name="Podsiadlowski L."/>
            <person name="Storer C."/>
            <person name="Yack J.E."/>
            <person name="Misof B."/>
            <person name="Breinholt J.W."/>
        </authorList>
    </citation>
    <scope>NUCLEOTIDE SEQUENCE</scope>
</reference>
<keyword evidence="5 6" id="KW-0694">RNA-binding</keyword>
<feature type="compositionally biased region" description="Polar residues" evidence="7">
    <location>
        <begin position="166"/>
        <end position="188"/>
    </location>
</feature>
<dbReference type="InterPro" id="IPR035979">
    <property type="entry name" value="RBD_domain_sf"/>
</dbReference>
<dbReference type="Gene3D" id="3.30.70.330">
    <property type="match status" value="2"/>
</dbReference>
<dbReference type="PROSITE" id="PS50102">
    <property type="entry name" value="RRM"/>
    <property type="match status" value="2"/>
</dbReference>
<dbReference type="SMART" id="SM00360">
    <property type="entry name" value="RRM"/>
    <property type="match status" value="2"/>
</dbReference>
<evidence type="ECO:0000313" key="9">
    <source>
        <dbReference type="Proteomes" id="UP001652582"/>
    </source>
</evidence>
<dbReference type="InterPro" id="IPR000504">
    <property type="entry name" value="RRM_dom"/>
</dbReference>
<name>A0ABM3LFD8_BICAN</name>
<dbReference type="InterPro" id="IPR012677">
    <property type="entry name" value="Nucleotide-bd_a/b_plait_sf"/>
</dbReference>
<evidence type="ECO:0000313" key="10">
    <source>
        <dbReference type="RefSeq" id="XP_052737777.1"/>
    </source>
</evidence>